<protein>
    <submittedName>
        <fullName evidence="2">Uncharacterized protein</fullName>
    </submittedName>
</protein>
<proteinExistence type="predicted"/>
<feature type="compositionally biased region" description="Basic residues" evidence="1">
    <location>
        <begin position="109"/>
        <end position="121"/>
    </location>
</feature>
<keyword evidence="3" id="KW-1185">Reference proteome</keyword>
<feature type="region of interest" description="Disordered" evidence="1">
    <location>
        <begin position="1"/>
        <end position="141"/>
    </location>
</feature>
<accession>A0AAD5MDB9</accession>
<feature type="compositionally biased region" description="Polar residues" evidence="1">
    <location>
        <begin position="25"/>
        <end position="36"/>
    </location>
</feature>
<dbReference type="EMBL" id="JAKCXM010000078">
    <property type="protein sequence ID" value="KAJ0403627.1"/>
    <property type="molecule type" value="Genomic_DNA"/>
</dbReference>
<evidence type="ECO:0000313" key="2">
    <source>
        <dbReference type="EMBL" id="KAJ0403627.1"/>
    </source>
</evidence>
<evidence type="ECO:0000256" key="1">
    <source>
        <dbReference type="SAM" id="MobiDB-lite"/>
    </source>
</evidence>
<dbReference type="AlphaFoldDB" id="A0AAD5MDB9"/>
<gene>
    <name evidence="2" type="ORF">P43SY_002442</name>
</gene>
<sequence length="141" mass="15921">MATQPPHDAAREPRTACLRRKAKRQSTASGSQTSESDGAATVWDPQEDDTGKDQENNAPIRRERQRQRRPSLAVQVPERNTCVLYSPVDASGRKRQPRRRRTYGVTRSSQKKSSKKPKPTKRNAPGQRPSNLCSLQRLFAL</sequence>
<comment type="caution">
    <text evidence="2">The sequence shown here is derived from an EMBL/GenBank/DDBJ whole genome shotgun (WGS) entry which is preliminary data.</text>
</comment>
<name>A0AAD5MDB9_PYTIN</name>
<evidence type="ECO:0000313" key="3">
    <source>
        <dbReference type="Proteomes" id="UP001209570"/>
    </source>
</evidence>
<dbReference type="Proteomes" id="UP001209570">
    <property type="component" value="Unassembled WGS sequence"/>
</dbReference>
<organism evidence="2 3">
    <name type="scientific">Pythium insidiosum</name>
    <name type="common">Pythiosis disease agent</name>
    <dbReference type="NCBI Taxonomy" id="114742"/>
    <lineage>
        <taxon>Eukaryota</taxon>
        <taxon>Sar</taxon>
        <taxon>Stramenopiles</taxon>
        <taxon>Oomycota</taxon>
        <taxon>Peronosporomycetes</taxon>
        <taxon>Pythiales</taxon>
        <taxon>Pythiaceae</taxon>
        <taxon>Pythium</taxon>
    </lineage>
</organism>
<feature type="compositionally biased region" description="Basic residues" evidence="1">
    <location>
        <begin position="93"/>
        <end position="102"/>
    </location>
</feature>
<reference evidence="2" key="1">
    <citation type="submission" date="2021-12" db="EMBL/GenBank/DDBJ databases">
        <title>Prjna785345.</title>
        <authorList>
            <person name="Rujirawat T."/>
            <person name="Krajaejun T."/>
        </authorList>
    </citation>
    <scope>NUCLEOTIDE SEQUENCE</scope>
    <source>
        <strain evidence="2">Pi057C3</strain>
    </source>
</reference>